<dbReference type="InterPro" id="IPR036434">
    <property type="entry name" value="Beta_cellobiohydrolase_sf"/>
</dbReference>
<dbReference type="Proteomes" id="UP000638560">
    <property type="component" value="Unassembled WGS sequence"/>
</dbReference>
<accession>A0ABS0H233</accession>
<protein>
    <submittedName>
        <fullName evidence="2">Uncharacterized protein</fullName>
    </submittedName>
</protein>
<evidence type="ECO:0000256" key="1">
    <source>
        <dbReference type="SAM" id="MobiDB-lite"/>
    </source>
</evidence>
<dbReference type="Gene3D" id="3.20.20.40">
    <property type="entry name" value="1, 4-beta cellobiohydrolase"/>
    <property type="match status" value="1"/>
</dbReference>
<name>A0ABS0H233_9ACTN</name>
<comment type="caution">
    <text evidence="2">The sequence shown here is derived from an EMBL/GenBank/DDBJ whole genome shotgun (WGS) entry which is preliminary data.</text>
</comment>
<organism evidence="2 3">
    <name type="scientific">Plantactinospora alkalitolerans</name>
    <dbReference type="NCBI Taxonomy" id="2789879"/>
    <lineage>
        <taxon>Bacteria</taxon>
        <taxon>Bacillati</taxon>
        <taxon>Actinomycetota</taxon>
        <taxon>Actinomycetes</taxon>
        <taxon>Micromonosporales</taxon>
        <taxon>Micromonosporaceae</taxon>
        <taxon>Plantactinospora</taxon>
    </lineage>
</organism>
<keyword evidence="3" id="KW-1185">Reference proteome</keyword>
<evidence type="ECO:0000313" key="3">
    <source>
        <dbReference type="Proteomes" id="UP000638560"/>
    </source>
</evidence>
<feature type="compositionally biased region" description="Low complexity" evidence="1">
    <location>
        <begin position="33"/>
        <end position="50"/>
    </location>
</feature>
<gene>
    <name evidence="2" type="ORF">I0C86_26715</name>
</gene>
<reference evidence="2 3" key="1">
    <citation type="submission" date="2020-11" db="EMBL/GenBank/DDBJ databases">
        <title>A novel isolate from a Black sea contaminated sediment with potential to produce alkanes: Plantactinospora alkalitolerans sp. nov.</title>
        <authorList>
            <person name="Carro L."/>
            <person name="Veyisoglu A."/>
            <person name="Guven K."/>
            <person name="Schumann P."/>
            <person name="Klenk H.-P."/>
            <person name="Sahin N."/>
        </authorList>
    </citation>
    <scope>NUCLEOTIDE SEQUENCE [LARGE SCALE GENOMIC DNA]</scope>
    <source>
        <strain evidence="2 3">S1510</strain>
    </source>
</reference>
<proteinExistence type="predicted"/>
<dbReference type="EMBL" id="JADPUN010000238">
    <property type="protein sequence ID" value="MBF9132517.1"/>
    <property type="molecule type" value="Genomic_DNA"/>
</dbReference>
<evidence type="ECO:0000313" key="2">
    <source>
        <dbReference type="EMBL" id="MBF9132517.1"/>
    </source>
</evidence>
<dbReference type="SUPFAM" id="SSF51989">
    <property type="entry name" value="Glycosyl hydrolases family 6, cellulases"/>
    <property type="match status" value="1"/>
</dbReference>
<sequence>MNAANFATTSANVRHGTALSRLLDGRRSVIDTSRNGNGPAPAGPSAAPRPRSLRSRGRTRFLSPPYRGHPNRRRIDSMNWCTVAASEGTSRSRMLLARSMSFRMLLCLHPSARVYLWPYVPLPSEASHSRSTPVGWSVGSSSITMIE</sequence>
<feature type="region of interest" description="Disordered" evidence="1">
    <location>
        <begin position="29"/>
        <end position="70"/>
    </location>
</feature>